<keyword evidence="1" id="KW-0547">Nucleotide-binding</keyword>
<dbReference type="GO" id="GO:0005524">
    <property type="term" value="F:ATP binding"/>
    <property type="evidence" value="ECO:0007669"/>
    <property type="project" value="UniProtKB-KW"/>
</dbReference>
<dbReference type="PROSITE" id="PS50893">
    <property type="entry name" value="ABC_TRANSPORTER_2"/>
    <property type="match status" value="2"/>
</dbReference>
<dbReference type="Proteomes" id="UP000002045">
    <property type="component" value="Chromosome"/>
</dbReference>
<dbReference type="AlphaFoldDB" id="D3UX68"/>
<dbReference type="PATRIC" id="fig|406818.4.peg.884"/>
<dbReference type="EMBL" id="FN667741">
    <property type="protein sequence ID" value="CBJ80113.1"/>
    <property type="molecule type" value="Genomic_DNA"/>
</dbReference>
<dbReference type="InterPro" id="IPR003439">
    <property type="entry name" value="ABC_transporter-like_ATP-bd"/>
</dbReference>
<dbReference type="GO" id="GO:0016887">
    <property type="term" value="F:ATP hydrolysis activity"/>
    <property type="evidence" value="ECO:0007669"/>
    <property type="project" value="InterPro"/>
</dbReference>
<dbReference type="HOGENOM" id="CLU_000604_83_0_6"/>
<feature type="domain" description="ABC transporter" evidence="3">
    <location>
        <begin position="8"/>
        <end position="239"/>
    </location>
</feature>
<dbReference type="RefSeq" id="WP_012987533.1">
    <property type="nucleotide sequence ID" value="NC_013892.1"/>
</dbReference>
<protein>
    <submittedName>
        <fullName evidence="4">Putative transport protein (ABC superfamily, atp_bind)</fullName>
    </submittedName>
</protein>
<dbReference type="PANTHER" id="PTHR43038">
    <property type="entry name" value="ATP-BINDING CASSETTE, SUB-FAMILY H, MEMBER 1"/>
    <property type="match status" value="1"/>
</dbReference>
<keyword evidence="2" id="KW-0067">ATP-binding</keyword>
<dbReference type="eggNOG" id="COG1131">
    <property type="taxonomic scope" value="Bacteria"/>
</dbReference>
<evidence type="ECO:0000256" key="2">
    <source>
        <dbReference type="ARBA" id="ARBA00022840"/>
    </source>
</evidence>
<reference evidence="4" key="1">
    <citation type="journal article" date="2011" name="PLoS ONE">
        <title>The entomopathogenic bacterial endosymbionts xenorhabdus and photorhabdus: convergent lifestyles from divergent genomes.</title>
        <authorList>
            <person name="Chaston J.M."/>
            <person name="Suen G."/>
            <person name="Tucker S.L."/>
            <person name="Andersen A.W."/>
            <person name="Bhasin A."/>
            <person name="Bode E."/>
            <person name="Bode H.B."/>
            <person name="Brachmann A.O."/>
            <person name="Cowles C.E."/>
            <person name="Cowles K.N."/>
            <person name="Darby C."/>
            <person name="de Leon L."/>
            <person name="Drace K."/>
            <person name="Du Z."/>
            <person name="Givaudan A."/>
            <person name="Herbert Tran E.E."/>
            <person name="Jewell K.A."/>
            <person name="Knack J.J."/>
            <person name="Krasomil-Osterfeld K.C."/>
            <person name="Kukor R."/>
            <person name="Lanois A."/>
            <person name="Latreille P."/>
            <person name="Leimgruber N.K."/>
            <person name="Lipke C.M."/>
            <person name="Liu R."/>
            <person name="Lu X."/>
            <person name="Martens E.C."/>
            <person name="Marri P.R."/>
            <person name="Medigue C."/>
            <person name="Menard M.L."/>
            <person name="Miller N.M."/>
            <person name="Morales-Soto N."/>
            <person name="Norton S."/>
            <person name="Ogier J.C."/>
            <person name="Orchard S.S."/>
            <person name="Park D."/>
            <person name="Park Y."/>
            <person name="Qurollo B.A."/>
            <person name="Sugar D.R."/>
            <person name="Richards G.R."/>
            <person name="Rouy Z."/>
            <person name="Slominski B."/>
            <person name="Slominski K."/>
            <person name="Snyder H."/>
            <person name="Tjaden B.C."/>
            <person name="van der Hoeven R."/>
            <person name="Welch R.D."/>
            <person name="Wheeler C."/>
            <person name="Xiang B."/>
            <person name="Barbazuk B."/>
            <person name="Gaudriault S."/>
            <person name="Goodner B."/>
            <person name="Slater S.C."/>
            <person name="Forst S."/>
            <person name="Goldman B.S."/>
            <person name="Goodrich-Blair H."/>
        </authorList>
    </citation>
    <scope>NUCLEOTIDE SEQUENCE [LARGE SCALE GENOMIC DNA]</scope>
    <source>
        <strain evidence="4">SS-2004</strain>
    </source>
</reference>
<evidence type="ECO:0000313" key="4">
    <source>
        <dbReference type="EMBL" id="CBJ80113.1"/>
    </source>
</evidence>
<dbReference type="InterPro" id="IPR027417">
    <property type="entry name" value="P-loop_NTPase"/>
</dbReference>
<dbReference type="InterPro" id="IPR017871">
    <property type="entry name" value="ABC_transporter-like_CS"/>
</dbReference>
<gene>
    <name evidence="4" type="primary">ybhF</name>
    <name evidence="4" type="ordered locus">XBJ1_0972</name>
</gene>
<dbReference type="KEGG" id="xbo:XBJ1_0972"/>
<organism evidence="4 5">
    <name type="scientific">Xenorhabdus bovienii (strain SS-2004)</name>
    <name type="common">Xenorhabdus nematophila subsp. bovienii</name>
    <dbReference type="NCBI Taxonomy" id="406818"/>
    <lineage>
        <taxon>Bacteria</taxon>
        <taxon>Pseudomonadati</taxon>
        <taxon>Pseudomonadota</taxon>
        <taxon>Gammaproteobacteria</taxon>
        <taxon>Enterobacterales</taxon>
        <taxon>Morganellaceae</taxon>
        <taxon>Xenorhabdus</taxon>
    </lineage>
</organism>
<feature type="domain" description="ABC transporter" evidence="3">
    <location>
        <begin position="332"/>
        <end position="561"/>
    </location>
</feature>
<evidence type="ECO:0000313" key="5">
    <source>
        <dbReference type="Proteomes" id="UP000002045"/>
    </source>
</evidence>
<dbReference type="CDD" id="cd03230">
    <property type="entry name" value="ABC_DR_subfamily_A"/>
    <property type="match status" value="2"/>
</dbReference>
<dbReference type="STRING" id="406818.XBJ1_0972"/>
<evidence type="ECO:0000256" key="1">
    <source>
        <dbReference type="ARBA" id="ARBA00022741"/>
    </source>
</evidence>
<accession>D3UX68</accession>
<dbReference type="SUPFAM" id="SSF52540">
    <property type="entry name" value="P-loop containing nucleoside triphosphate hydrolases"/>
    <property type="match status" value="2"/>
</dbReference>
<dbReference type="Pfam" id="PF00005">
    <property type="entry name" value="ABC_tran"/>
    <property type="match status" value="2"/>
</dbReference>
<sequence length="578" mass="63644">MTSSAYTIVLNGVEKTFPGLEVPAVSHLNAEIQGGSVTGLVGPDGAGKTTLIRMLAGLLKPDNGNIKIMGLDPIKDSVKVRSELGYMPQKFGLYEDLTVLENLNLYAELRGVLREERKATFQKLLTFTELTHFTGRLAGKLSGGMKQKLGLACTLLGSPKVLLLDEPGVGVDPIARQELWQMVHELASDGMLILWSTSYLDEAELCRDVLLLNRGKLLYRGQPQKLTQNIVGRSFLLDVKQGSRRKILQHALTLPQVTDGVIQGRSVRLILKAGVDQSNLLQQIGLPDAKLFDAEPRFEDAFIDLLGGGPSHRSALAEIMPQIPPNPTETVIEARSLTKKFGDFAATDHVDFQVKRGEIFGLLGPNGAGKSTTFKMMCGLIIPTSGNALVLDMDLKTSSGKARQRLGYMAQKFSLYGNLTVAQNLKFFSGVYGLKGRHQREKMADMVNAFNLEPILHQTTDSLPLGFKQRLALACALMHEPDILFLDEPTSGVDPLTRREFWLHINGMVDKGVTVMVTTHFMDEAEYCDRIGLVFRGKLIAAGTPDELKLLVTTPERPNPSMEETFIDLVVNYDKEQQ</sequence>
<dbReference type="SMART" id="SM00382">
    <property type="entry name" value="AAA"/>
    <property type="match status" value="2"/>
</dbReference>
<evidence type="ECO:0000259" key="3">
    <source>
        <dbReference type="PROSITE" id="PS50893"/>
    </source>
</evidence>
<dbReference type="InterPro" id="IPR003593">
    <property type="entry name" value="AAA+_ATPase"/>
</dbReference>
<dbReference type="PANTHER" id="PTHR43038:SF3">
    <property type="entry name" value="ABC TRANSPORTER G FAMILY MEMBER 20 ISOFORM X1"/>
    <property type="match status" value="1"/>
</dbReference>
<dbReference type="Gene3D" id="3.40.50.300">
    <property type="entry name" value="P-loop containing nucleotide triphosphate hydrolases"/>
    <property type="match status" value="2"/>
</dbReference>
<proteinExistence type="predicted"/>
<dbReference type="PROSITE" id="PS00211">
    <property type="entry name" value="ABC_TRANSPORTER_1"/>
    <property type="match status" value="1"/>
</dbReference>
<name>D3UX68_XENBS</name>